<feature type="transmembrane region" description="Helical" evidence="6">
    <location>
        <begin position="188"/>
        <end position="207"/>
    </location>
</feature>
<evidence type="ECO:0000256" key="6">
    <source>
        <dbReference type="SAM" id="Phobius"/>
    </source>
</evidence>
<sequence length="211" mass="21667">LLLPLFRQEHAFSGCESDRRLVNLTRMSASSLLLAPSPRCCLAGAGTRSPLGSPSFPRANRTRRLSSLNPLPLVVLDRKKAGGVAIRSAPHLSVRCASLPPLAELAPAASAVYGTLLLGGGLFAYARSGSKGSIAGGLTGAALMAAAYYLMQNPETKAAGDALGFGSAALFSAVFGIRLAATRKLVPSGLLLGLSAGALVLFVSAYMQDKV</sequence>
<name>A0A843UXC5_COLES</name>
<evidence type="ECO:0008006" key="9">
    <source>
        <dbReference type="Google" id="ProtNLM"/>
    </source>
</evidence>
<proteinExistence type="inferred from homology"/>
<dbReference type="Proteomes" id="UP000652761">
    <property type="component" value="Unassembled WGS sequence"/>
</dbReference>
<accession>A0A843UXC5</accession>
<evidence type="ECO:0000256" key="3">
    <source>
        <dbReference type="ARBA" id="ARBA00022692"/>
    </source>
</evidence>
<dbReference type="InterPro" id="IPR044890">
    <property type="entry name" value="TMEM14_sf"/>
</dbReference>
<feature type="transmembrane region" description="Helical" evidence="6">
    <location>
        <begin position="163"/>
        <end position="181"/>
    </location>
</feature>
<dbReference type="Pfam" id="PF03647">
    <property type="entry name" value="Tmemb_14"/>
    <property type="match status" value="1"/>
</dbReference>
<comment type="subcellular location">
    <subcellularLocation>
        <location evidence="1">Membrane</location>
    </subcellularLocation>
</comment>
<dbReference type="GO" id="GO:0015245">
    <property type="term" value="F:fatty acid transmembrane transporter activity"/>
    <property type="evidence" value="ECO:0007669"/>
    <property type="project" value="TreeGrafter"/>
</dbReference>
<reference evidence="7" key="1">
    <citation type="submission" date="2017-07" db="EMBL/GenBank/DDBJ databases">
        <title>Taro Niue Genome Assembly and Annotation.</title>
        <authorList>
            <person name="Atibalentja N."/>
            <person name="Keating K."/>
            <person name="Fields C.J."/>
        </authorList>
    </citation>
    <scope>NUCLEOTIDE SEQUENCE</scope>
    <source>
        <strain evidence="7">Niue_2</strain>
        <tissue evidence="7">Leaf</tissue>
    </source>
</reference>
<evidence type="ECO:0000256" key="5">
    <source>
        <dbReference type="ARBA" id="ARBA00023136"/>
    </source>
</evidence>
<organism evidence="7 8">
    <name type="scientific">Colocasia esculenta</name>
    <name type="common">Wild taro</name>
    <name type="synonym">Arum esculentum</name>
    <dbReference type="NCBI Taxonomy" id="4460"/>
    <lineage>
        <taxon>Eukaryota</taxon>
        <taxon>Viridiplantae</taxon>
        <taxon>Streptophyta</taxon>
        <taxon>Embryophyta</taxon>
        <taxon>Tracheophyta</taxon>
        <taxon>Spermatophyta</taxon>
        <taxon>Magnoliopsida</taxon>
        <taxon>Liliopsida</taxon>
        <taxon>Araceae</taxon>
        <taxon>Aroideae</taxon>
        <taxon>Colocasieae</taxon>
        <taxon>Colocasia</taxon>
    </lineage>
</organism>
<evidence type="ECO:0000313" key="7">
    <source>
        <dbReference type="EMBL" id="MQL86274.1"/>
    </source>
</evidence>
<gene>
    <name evidence="7" type="ORF">Taro_018810</name>
</gene>
<comment type="similarity">
    <text evidence="2">Belongs to the TMEM14 family.</text>
</comment>
<keyword evidence="4 6" id="KW-1133">Transmembrane helix</keyword>
<feature type="non-terminal residue" evidence="7">
    <location>
        <position position="211"/>
    </location>
</feature>
<dbReference type="Gene3D" id="1.10.10.1740">
    <property type="entry name" value="Transmembrane protein 14-like"/>
    <property type="match status" value="1"/>
</dbReference>
<evidence type="ECO:0000256" key="1">
    <source>
        <dbReference type="ARBA" id="ARBA00004370"/>
    </source>
</evidence>
<keyword evidence="8" id="KW-1185">Reference proteome</keyword>
<dbReference type="EMBL" id="NMUH01000889">
    <property type="protein sequence ID" value="MQL86274.1"/>
    <property type="molecule type" value="Genomic_DNA"/>
</dbReference>
<evidence type="ECO:0000256" key="4">
    <source>
        <dbReference type="ARBA" id="ARBA00022989"/>
    </source>
</evidence>
<dbReference type="InterPro" id="IPR005349">
    <property type="entry name" value="TMEM14"/>
</dbReference>
<feature type="transmembrane region" description="Helical" evidence="6">
    <location>
        <begin position="105"/>
        <end position="126"/>
    </location>
</feature>
<keyword evidence="3 6" id="KW-0812">Transmembrane</keyword>
<evidence type="ECO:0000256" key="2">
    <source>
        <dbReference type="ARBA" id="ARBA00007590"/>
    </source>
</evidence>
<protein>
    <recommendedName>
        <fullName evidence="9">Protein FATTY ACID EXPORT 4, chloroplastic</fullName>
    </recommendedName>
</protein>
<evidence type="ECO:0000313" key="8">
    <source>
        <dbReference type="Proteomes" id="UP000652761"/>
    </source>
</evidence>
<dbReference type="AlphaFoldDB" id="A0A843UXC5"/>
<keyword evidence="5 6" id="KW-0472">Membrane</keyword>
<dbReference type="PANTHER" id="PTHR12668:SF38">
    <property type="entry name" value="PROTEIN FATTY ACID EXPORT 4, CHLOROPLASTIC"/>
    <property type="match status" value="1"/>
</dbReference>
<dbReference type="PANTHER" id="PTHR12668">
    <property type="entry name" value="TRANSMEMBRANE PROTEIN 14, 15"/>
    <property type="match status" value="1"/>
</dbReference>
<dbReference type="GO" id="GO:0009706">
    <property type="term" value="C:chloroplast inner membrane"/>
    <property type="evidence" value="ECO:0007669"/>
    <property type="project" value="TreeGrafter"/>
</dbReference>
<comment type="caution">
    <text evidence="7">The sequence shown here is derived from an EMBL/GenBank/DDBJ whole genome shotgun (WGS) entry which is preliminary data.</text>
</comment>
<feature type="transmembrane region" description="Helical" evidence="6">
    <location>
        <begin position="133"/>
        <end position="151"/>
    </location>
</feature>
<dbReference type="OrthoDB" id="5620at2759"/>